<protein>
    <submittedName>
        <fullName evidence="2">UPF0682 family protein</fullName>
    </submittedName>
</protein>
<keyword evidence="3" id="KW-1185">Reference proteome</keyword>
<dbReference type="GO" id="GO:0006351">
    <property type="term" value="P:DNA-templated transcription"/>
    <property type="evidence" value="ECO:0007669"/>
    <property type="project" value="InterPro"/>
</dbReference>
<dbReference type="KEGG" id="dfa:DFA_03477"/>
<accession>F4PHP5</accession>
<organism evidence="2 3">
    <name type="scientific">Cavenderia fasciculata</name>
    <name type="common">Slime mold</name>
    <name type="synonym">Dictyostelium fasciculatum</name>
    <dbReference type="NCBI Taxonomy" id="261658"/>
    <lineage>
        <taxon>Eukaryota</taxon>
        <taxon>Amoebozoa</taxon>
        <taxon>Evosea</taxon>
        <taxon>Eumycetozoa</taxon>
        <taxon>Dictyostelia</taxon>
        <taxon>Acytosteliales</taxon>
        <taxon>Cavenderiaceae</taxon>
        <taxon>Cavenderia</taxon>
    </lineage>
</organism>
<dbReference type="GeneID" id="14876837"/>
<evidence type="ECO:0000256" key="1">
    <source>
        <dbReference type="SAM" id="MobiDB-lite"/>
    </source>
</evidence>
<feature type="region of interest" description="Disordered" evidence="1">
    <location>
        <begin position="477"/>
        <end position="512"/>
    </location>
</feature>
<dbReference type="OMA" id="HCIHPGD"/>
<dbReference type="Pfam" id="PF12070">
    <property type="entry name" value="SCAI"/>
    <property type="match status" value="1"/>
</dbReference>
<gene>
    <name evidence="2" type="ORF">DFA_03477</name>
</gene>
<dbReference type="EMBL" id="GL883006">
    <property type="protein sequence ID" value="EGG25229.1"/>
    <property type="molecule type" value="Genomic_DNA"/>
</dbReference>
<reference evidence="3" key="1">
    <citation type="journal article" date="2011" name="Genome Res.">
        <title>Phylogeny-wide analysis of social amoeba genomes highlights ancient origins for complex intercellular communication.</title>
        <authorList>
            <person name="Heidel A.J."/>
            <person name="Lawal H.M."/>
            <person name="Felder M."/>
            <person name="Schilde C."/>
            <person name="Helps N.R."/>
            <person name="Tunggal B."/>
            <person name="Rivero F."/>
            <person name="John U."/>
            <person name="Schleicher M."/>
            <person name="Eichinger L."/>
            <person name="Platzer M."/>
            <person name="Noegel A.A."/>
            <person name="Schaap P."/>
            <person name="Gloeckner G."/>
        </authorList>
    </citation>
    <scope>NUCLEOTIDE SEQUENCE [LARGE SCALE GENOMIC DNA]</scope>
    <source>
        <strain evidence="3">SH3</strain>
    </source>
</reference>
<name>F4PHP5_CACFS</name>
<dbReference type="InterPro" id="IPR022709">
    <property type="entry name" value="SCAI"/>
</dbReference>
<feature type="region of interest" description="Disordered" evidence="1">
    <location>
        <begin position="1"/>
        <end position="51"/>
    </location>
</feature>
<feature type="compositionally biased region" description="Low complexity" evidence="1">
    <location>
        <begin position="480"/>
        <end position="512"/>
    </location>
</feature>
<dbReference type="Proteomes" id="UP000007797">
    <property type="component" value="Unassembled WGS sequence"/>
</dbReference>
<evidence type="ECO:0000313" key="3">
    <source>
        <dbReference type="Proteomes" id="UP000007797"/>
    </source>
</evidence>
<dbReference type="PANTHER" id="PTHR21243">
    <property type="entry name" value="PROTEIN SCAI"/>
    <property type="match status" value="1"/>
</dbReference>
<feature type="region of interest" description="Disordered" evidence="1">
    <location>
        <begin position="377"/>
        <end position="412"/>
    </location>
</feature>
<evidence type="ECO:0000313" key="2">
    <source>
        <dbReference type="EMBL" id="EGG25229.1"/>
    </source>
</evidence>
<dbReference type="GO" id="GO:0003714">
    <property type="term" value="F:transcription corepressor activity"/>
    <property type="evidence" value="ECO:0007669"/>
    <property type="project" value="InterPro"/>
</dbReference>
<sequence length="760" mass="86436">MENQNNNNNSSNTTATTTAPTTTTAATTTTGGNNNNINNMNHTNTNTNNEQTTTTINTTLSVNRPIPSVGGGMNNTFNNNNNSNNNNNMVMDPVKTFEHLLRKSQRLFIGLRDLPQFGRQWQPFFQKTFELYTKLWKHQQKYRAILEDKSKYGLKRCEIGEIASKIGQLYYHYYLRTCDTNYLNESYIFYEAIRLRSYFKDVSSLDPKVPDMMVKQLRYYARFIVVCLLLNRKKVVYELVEEFYKHVDEYTKQYKPSDANEWSIVLQEIFTFLQAEQCISITSDNTATTSTTGSSTTTTSSTTTATVAPVQISHRLSSSNNITLNESTSSPSITSSTTTTPILQQAILVSNHASQIKFSEITLDMFRMVQSLEYDFQDTNTNNNNNNIVNERHQESKQELSSSSSSGKKKNPHKYLLYRPTISQLFQFLSNSTKEMGGALLLYLSIDGIKNQIDTSDVRSEQYSKGLLMNVQKNTTEVQSNNNNNNNNKSTTKNQSPQSQQPVQSQQQQQSQDVKIDALYPVDILPFCRRPFFLIIDSQSSHIFNQLMPPFDQPYVALLSPISTPKKISTNPKRTSPFGNLFTFYLHDPLGAFCDTTGVYKISAKGLSNYQSIVQQTLVSILKQLTECTTLHQSYRYFLGDDFLKTFILRFIFCHTVYALHKDFQSPKPIQPTTPEADQNIYQVSCQPPLPTTFSNSIIHHHINQLAQALNVVDQFNFNADLLNTYQTNNNNNSNGSGQLSNNEIESTNHQATQLQKLHI</sequence>
<dbReference type="STRING" id="1054147.F4PHP5"/>
<dbReference type="AlphaFoldDB" id="F4PHP5"/>
<dbReference type="RefSeq" id="XP_004363080.1">
    <property type="nucleotide sequence ID" value="XM_004363023.1"/>
</dbReference>
<dbReference type="OrthoDB" id="525027at2759"/>
<proteinExistence type="predicted"/>